<protein>
    <submittedName>
        <fullName evidence="2">Uncharacterized protein</fullName>
    </submittedName>
</protein>
<feature type="region of interest" description="Disordered" evidence="1">
    <location>
        <begin position="276"/>
        <end position="295"/>
    </location>
</feature>
<reference evidence="2 3" key="1">
    <citation type="submission" date="2017-08" db="EMBL/GenBank/DDBJ databases">
        <title>Acidophilic green algal genome provides insights into adaptation to an acidic environment.</title>
        <authorList>
            <person name="Hirooka S."/>
            <person name="Hirose Y."/>
            <person name="Kanesaki Y."/>
            <person name="Higuchi S."/>
            <person name="Fujiwara T."/>
            <person name="Onuma R."/>
            <person name="Era A."/>
            <person name="Ohbayashi R."/>
            <person name="Uzuka A."/>
            <person name="Nozaki H."/>
            <person name="Yoshikawa H."/>
            <person name="Miyagishima S.Y."/>
        </authorList>
    </citation>
    <scope>NUCLEOTIDE SEQUENCE [LARGE SCALE GENOMIC DNA]</scope>
    <source>
        <strain evidence="2 3">NIES-2499</strain>
    </source>
</reference>
<keyword evidence="3" id="KW-1185">Reference proteome</keyword>
<organism evidence="2 3">
    <name type="scientific">Chlamydomonas eustigma</name>
    <dbReference type="NCBI Taxonomy" id="1157962"/>
    <lineage>
        <taxon>Eukaryota</taxon>
        <taxon>Viridiplantae</taxon>
        <taxon>Chlorophyta</taxon>
        <taxon>core chlorophytes</taxon>
        <taxon>Chlorophyceae</taxon>
        <taxon>CS clade</taxon>
        <taxon>Chlamydomonadales</taxon>
        <taxon>Chlamydomonadaceae</taxon>
        <taxon>Chlamydomonas</taxon>
    </lineage>
</organism>
<feature type="region of interest" description="Disordered" evidence="1">
    <location>
        <begin position="215"/>
        <end position="243"/>
    </location>
</feature>
<accession>A0A250X9S7</accession>
<feature type="compositionally biased region" description="Polar residues" evidence="1">
    <location>
        <begin position="229"/>
        <end position="238"/>
    </location>
</feature>
<comment type="caution">
    <text evidence="2">The sequence shown here is derived from an EMBL/GenBank/DDBJ whole genome shotgun (WGS) entry which is preliminary data.</text>
</comment>
<feature type="compositionally biased region" description="Polar residues" evidence="1">
    <location>
        <begin position="34"/>
        <end position="110"/>
    </location>
</feature>
<evidence type="ECO:0000313" key="3">
    <source>
        <dbReference type="Proteomes" id="UP000232323"/>
    </source>
</evidence>
<evidence type="ECO:0000313" key="2">
    <source>
        <dbReference type="EMBL" id="GAX79824.1"/>
    </source>
</evidence>
<feature type="region of interest" description="Disordered" evidence="1">
    <location>
        <begin position="33"/>
        <end position="124"/>
    </location>
</feature>
<evidence type="ECO:0000256" key="1">
    <source>
        <dbReference type="SAM" id="MobiDB-lite"/>
    </source>
</evidence>
<dbReference type="Proteomes" id="UP000232323">
    <property type="component" value="Unassembled WGS sequence"/>
</dbReference>
<feature type="compositionally biased region" description="Low complexity" evidence="1">
    <location>
        <begin position="167"/>
        <end position="180"/>
    </location>
</feature>
<dbReference type="AlphaFoldDB" id="A0A250X9S7"/>
<gene>
    <name evidence="2" type="ORF">CEUSTIGMA_g7264.t1</name>
</gene>
<sequence length="503" mass="54331">MGNLSPNSPLLQVLEDSKKTLAELLILNEHYSPSKKNTTLGIPQTQLDFHTSSRKFPTSDATRISHTPSAPMQFDQATSAEPLSSSDKPWSSAGPQDLSSDRSPSVQRVHTNQDRLLPSLTASGFEYPTGSTTSLPSCCTPPALPLMTGSRHQEQACGTQKTLPHYSHAAGAESSSAPEEGTPNYPPGGALYGTPTYSPEAFHCLCDSLSNIRSQAPRQSAHKDLGVSGKQQPSQSTDDVPEDVETEGLYDASFSMWQPQQSRVQRQLFPLVEAPKHGHRAGQGQSKQSQQAPVDSHYLKKSGMDSKDLQPTLQYKKSSFDAPTISHMHKRQPPKVPLTLLKRRWHLCGMVWRKQEHLRPEPRSMAEKYVQQPGRHRLQLPDSTRALRAHIHAVRAQQQAAVAAANGGADEDKGATAACFVSHLIDSIDFSTASAPKALPSSKELGVIVGGAGMSLLASSSSWADREAKLRRQHVRQLSMVASLAAAIAFGLSAAASAHASNS</sequence>
<dbReference type="EMBL" id="BEGY01000046">
    <property type="protein sequence ID" value="GAX79824.1"/>
    <property type="molecule type" value="Genomic_DNA"/>
</dbReference>
<feature type="compositionally biased region" description="Low complexity" evidence="1">
    <location>
        <begin position="282"/>
        <end position="292"/>
    </location>
</feature>
<proteinExistence type="predicted"/>
<name>A0A250X9S7_9CHLO</name>
<feature type="region of interest" description="Disordered" evidence="1">
    <location>
        <begin position="166"/>
        <end position="192"/>
    </location>
</feature>